<proteinExistence type="predicted"/>
<evidence type="ECO:0000259" key="2">
    <source>
        <dbReference type="Pfam" id="PF05699"/>
    </source>
</evidence>
<protein>
    <submittedName>
        <fullName evidence="4">Zinc finger MYM-type protein 1</fullName>
    </submittedName>
</protein>
<organism evidence="4 5">
    <name type="scientific">Stylophora pistillata</name>
    <name type="common">Smooth cauliflower coral</name>
    <dbReference type="NCBI Taxonomy" id="50429"/>
    <lineage>
        <taxon>Eukaryota</taxon>
        <taxon>Metazoa</taxon>
        <taxon>Cnidaria</taxon>
        <taxon>Anthozoa</taxon>
        <taxon>Hexacorallia</taxon>
        <taxon>Scleractinia</taxon>
        <taxon>Astrocoeniina</taxon>
        <taxon>Pocilloporidae</taxon>
        <taxon>Stylophora</taxon>
    </lineage>
</organism>
<dbReference type="STRING" id="50429.A0A2B4S0A0"/>
<dbReference type="PANTHER" id="PTHR45749">
    <property type="match status" value="1"/>
</dbReference>
<evidence type="ECO:0000313" key="4">
    <source>
        <dbReference type="EMBL" id="PFX21932.1"/>
    </source>
</evidence>
<dbReference type="SUPFAM" id="SSF53098">
    <property type="entry name" value="Ribonuclease H-like"/>
    <property type="match status" value="1"/>
</dbReference>
<dbReference type="PANTHER" id="PTHR45749:SF14">
    <property type="entry name" value="TTF-TYPE DOMAIN-CONTAINING PROTEIN"/>
    <property type="match status" value="1"/>
</dbReference>
<dbReference type="InterPro" id="IPR025398">
    <property type="entry name" value="DUF4371"/>
</dbReference>
<sequence>MSSQKPEKTKQKSLLFWVKPQDTKARVENENVGESCTAEIPEGSSESGQDYAAVESVRAVGSQLPLLGGRPNQPRNLSFPSKSYGNRNRSFQSGWFDRHPWLHYVESLHAVVCHTCIKAVPSNLISLANADNVFTRYGYNNLKSASEENKGNIRYLARQALPLRGNWNLETGSEENSDFYQLLKLRAEENSEILDWLRRKDDKYTSLVIQNEILQAIALCMLRKISENIQNATFFTIMADETADISNKEQLVVCICWVGENFAVHEDFIAIYPLERITADHIVAVLKNCLISKDVRIENARGRCCDSESTMAGEKTGVATQIKTLSSKCLYTHCYGHALNLAAADAIKSVKCISDSLETEREIAKLVKKSPQRNTKLDKIRAETQNESRGVHAFCPTRWTVRGESLEAVLNNHIELTELWEWSLDICTDTEMKAFLQSASQGQQVAEEVCKTLFRDRSKAAFDLFWTGLLKRKSEVNAVTVPQLQRKRRATARQEVGYSGTHYFPSTPKEYFRHMYYAAVDVTTECIRTRFNQKDFKVYQSIQEFLLKAVAGEDHDEELAKVMAVYGDTDLQQYKLEAQLSLLPEVVQEMGYDTSRFDIADVLDFFQSLGNARKLLLSEICTLGKLVLVMPATNAASEHSFSALKRVKTYLCSTTGEGRLNHLMLLHVHKKLTWWRSPICL</sequence>
<evidence type="ECO:0000259" key="3">
    <source>
        <dbReference type="Pfam" id="PF14291"/>
    </source>
</evidence>
<name>A0A2B4S0A0_STYPI</name>
<dbReference type="GO" id="GO:0046983">
    <property type="term" value="F:protein dimerization activity"/>
    <property type="evidence" value="ECO:0007669"/>
    <property type="project" value="InterPro"/>
</dbReference>
<feature type="compositionally biased region" description="Polar residues" evidence="1">
    <location>
        <begin position="73"/>
        <end position="83"/>
    </location>
</feature>
<feature type="region of interest" description="Disordered" evidence="1">
    <location>
        <begin position="26"/>
        <end position="48"/>
    </location>
</feature>
<dbReference type="AlphaFoldDB" id="A0A2B4S0A0"/>
<keyword evidence="5" id="KW-1185">Reference proteome</keyword>
<accession>A0A2B4S0A0</accession>
<dbReference type="OrthoDB" id="7205626at2759"/>
<dbReference type="Pfam" id="PF05699">
    <property type="entry name" value="Dimer_Tnp_hAT"/>
    <property type="match status" value="1"/>
</dbReference>
<dbReference type="Pfam" id="PF14291">
    <property type="entry name" value="DUF4371"/>
    <property type="match status" value="1"/>
</dbReference>
<dbReference type="InterPro" id="IPR008906">
    <property type="entry name" value="HATC_C_dom"/>
</dbReference>
<dbReference type="EMBL" id="LSMT01000258">
    <property type="protein sequence ID" value="PFX21932.1"/>
    <property type="molecule type" value="Genomic_DNA"/>
</dbReference>
<dbReference type="InterPro" id="IPR012337">
    <property type="entry name" value="RNaseH-like_sf"/>
</dbReference>
<reference evidence="5" key="1">
    <citation type="journal article" date="2017" name="bioRxiv">
        <title>Comparative analysis of the genomes of Stylophora pistillata and Acropora digitifera provides evidence for extensive differences between species of corals.</title>
        <authorList>
            <person name="Voolstra C.R."/>
            <person name="Li Y."/>
            <person name="Liew Y.J."/>
            <person name="Baumgarten S."/>
            <person name="Zoccola D."/>
            <person name="Flot J.-F."/>
            <person name="Tambutte S."/>
            <person name="Allemand D."/>
            <person name="Aranda M."/>
        </authorList>
    </citation>
    <scope>NUCLEOTIDE SEQUENCE [LARGE SCALE GENOMIC DNA]</scope>
</reference>
<comment type="caution">
    <text evidence="4">The sequence shown here is derived from an EMBL/GenBank/DDBJ whole genome shotgun (WGS) entry which is preliminary data.</text>
</comment>
<dbReference type="Proteomes" id="UP000225706">
    <property type="component" value="Unassembled WGS sequence"/>
</dbReference>
<evidence type="ECO:0000256" key="1">
    <source>
        <dbReference type="SAM" id="MobiDB-lite"/>
    </source>
</evidence>
<gene>
    <name evidence="4" type="primary">ZMYM1</name>
    <name evidence="4" type="ORF">AWC38_SpisGene13564</name>
</gene>
<feature type="region of interest" description="Disordered" evidence="1">
    <location>
        <begin position="64"/>
        <end position="83"/>
    </location>
</feature>
<feature type="domain" description="HAT C-terminal dimerisation" evidence="2">
    <location>
        <begin position="600"/>
        <end position="671"/>
    </location>
</feature>
<evidence type="ECO:0000313" key="5">
    <source>
        <dbReference type="Proteomes" id="UP000225706"/>
    </source>
</evidence>
<feature type="domain" description="DUF4371" evidence="3">
    <location>
        <begin position="153"/>
        <end position="316"/>
    </location>
</feature>